<organism evidence="5 6">
    <name type="scientific">Rufibacter immobilis</name>
    <dbReference type="NCBI Taxonomy" id="1348778"/>
    <lineage>
        <taxon>Bacteria</taxon>
        <taxon>Pseudomonadati</taxon>
        <taxon>Bacteroidota</taxon>
        <taxon>Cytophagia</taxon>
        <taxon>Cytophagales</taxon>
        <taxon>Hymenobacteraceae</taxon>
        <taxon>Rufibacter</taxon>
    </lineage>
</organism>
<dbReference type="PRINTS" id="PR00080">
    <property type="entry name" value="SDRFAMILY"/>
</dbReference>
<dbReference type="PRINTS" id="PR00081">
    <property type="entry name" value="GDHRDH"/>
</dbReference>
<dbReference type="AlphaFoldDB" id="A0A3M9MPW1"/>
<dbReference type="EMBL" id="RJJE01000017">
    <property type="protein sequence ID" value="RNI27572.1"/>
    <property type="molecule type" value="Genomic_DNA"/>
</dbReference>
<feature type="compositionally biased region" description="Basic and acidic residues" evidence="4">
    <location>
        <begin position="357"/>
        <end position="371"/>
    </location>
</feature>
<evidence type="ECO:0000256" key="2">
    <source>
        <dbReference type="ARBA" id="ARBA00023002"/>
    </source>
</evidence>
<keyword evidence="6" id="KW-1185">Reference proteome</keyword>
<protein>
    <submittedName>
        <fullName evidence="5">SDR family NAD(P)-dependent oxidoreductase</fullName>
    </submittedName>
</protein>
<dbReference type="InterPro" id="IPR002347">
    <property type="entry name" value="SDR_fam"/>
</dbReference>
<sequence length="380" mass="41573">MTRILLNPSPTSALAAAPKGKFPLQNHYSQSSKNKALVSWVRLRTLLFLYLWFTVLLSSCSTSKLGTAGQKKVAGKTFVIVGASSGFGRGVAEQLGAYKANVVLAARRGELLEEVANQVRAAGGTALVVPMDISKPEDIQRLLQAALQQYGKIDVWINMAGVGAIGRFWEIPIEDQSRIVDINLKGFIYGSHAAIKQFKTQGYGTLINMGSIESENPLAYHASYAATKAGVRHLGQAINQELRLSGSKDIKVVTVEPWAVDTPFWGHSANYSGGTPRMAFMDPPSKVVNATIRAAIRPRQELAVGWKAKSAKFSHKILPHFTERYSANIIHRYQIKTAPPAPATSGSAFEPMSSGRGVDDGVRQRMKEERKMRKQKKKQP</sequence>
<evidence type="ECO:0000256" key="4">
    <source>
        <dbReference type="SAM" id="MobiDB-lite"/>
    </source>
</evidence>
<comment type="similarity">
    <text evidence="1 3">Belongs to the short-chain dehydrogenases/reductases (SDR) family.</text>
</comment>
<name>A0A3M9MPW1_9BACT</name>
<evidence type="ECO:0000256" key="3">
    <source>
        <dbReference type="RuleBase" id="RU000363"/>
    </source>
</evidence>
<dbReference type="InterPro" id="IPR036291">
    <property type="entry name" value="NAD(P)-bd_dom_sf"/>
</dbReference>
<evidence type="ECO:0000313" key="6">
    <source>
        <dbReference type="Proteomes" id="UP000271010"/>
    </source>
</evidence>
<evidence type="ECO:0000313" key="5">
    <source>
        <dbReference type="EMBL" id="RNI27572.1"/>
    </source>
</evidence>
<accession>A0A3M9MPW1</accession>
<dbReference type="SUPFAM" id="SSF51735">
    <property type="entry name" value="NAD(P)-binding Rossmann-fold domains"/>
    <property type="match status" value="1"/>
</dbReference>
<reference evidence="5 6" key="1">
    <citation type="submission" date="2018-11" db="EMBL/GenBank/DDBJ databases">
        <title>Rufibacter latericius sp. nov., isolated from water in Baiyang Lake.</title>
        <authorList>
            <person name="Yang Y."/>
        </authorList>
    </citation>
    <scope>NUCLEOTIDE SEQUENCE [LARGE SCALE GENOMIC DNA]</scope>
    <source>
        <strain evidence="5 6">MCC P1</strain>
    </source>
</reference>
<dbReference type="Proteomes" id="UP000271010">
    <property type="component" value="Unassembled WGS sequence"/>
</dbReference>
<dbReference type="Gene3D" id="3.40.50.720">
    <property type="entry name" value="NAD(P)-binding Rossmann-like Domain"/>
    <property type="match status" value="1"/>
</dbReference>
<comment type="caution">
    <text evidence="5">The sequence shown here is derived from an EMBL/GenBank/DDBJ whole genome shotgun (WGS) entry which is preliminary data.</text>
</comment>
<dbReference type="GO" id="GO:0016020">
    <property type="term" value="C:membrane"/>
    <property type="evidence" value="ECO:0007669"/>
    <property type="project" value="TreeGrafter"/>
</dbReference>
<proteinExistence type="inferred from homology"/>
<dbReference type="PANTHER" id="PTHR44196">
    <property type="entry name" value="DEHYDROGENASE/REDUCTASE SDR FAMILY MEMBER 7B"/>
    <property type="match status" value="1"/>
</dbReference>
<dbReference type="GO" id="GO:0016491">
    <property type="term" value="F:oxidoreductase activity"/>
    <property type="evidence" value="ECO:0007669"/>
    <property type="project" value="UniProtKB-KW"/>
</dbReference>
<evidence type="ECO:0000256" key="1">
    <source>
        <dbReference type="ARBA" id="ARBA00006484"/>
    </source>
</evidence>
<gene>
    <name evidence="5" type="ORF">EFA69_15725</name>
</gene>
<dbReference type="Pfam" id="PF00106">
    <property type="entry name" value="adh_short"/>
    <property type="match status" value="1"/>
</dbReference>
<keyword evidence="2" id="KW-0560">Oxidoreductase</keyword>
<feature type="region of interest" description="Disordered" evidence="4">
    <location>
        <begin position="339"/>
        <end position="380"/>
    </location>
</feature>
<dbReference type="PANTHER" id="PTHR44196:SF1">
    <property type="entry name" value="DEHYDROGENASE_REDUCTASE SDR FAMILY MEMBER 7B"/>
    <property type="match status" value="1"/>
</dbReference>
<dbReference type="OrthoDB" id="9775296at2"/>